<dbReference type="GO" id="GO:0005737">
    <property type="term" value="C:cytoplasm"/>
    <property type="evidence" value="ECO:0007669"/>
    <property type="project" value="InterPro"/>
</dbReference>
<dbReference type="GO" id="GO:0008813">
    <property type="term" value="F:chorismate lyase activity"/>
    <property type="evidence" value="ECO:0007669"/>
    <property type="project" value="InterPro"/>
</dbReference>
<dbReference type="InterPro" id="IPR007440">
    <property type="entry name" value="Chorismate--pyruvate_lyase"/>
</dbReference>
<dbReference type="InterPro" id="IPR028978">
    <property type="entry name" value="Chorismate_lyase_/UTRA_dom_sf"/>
</dbReference>
<organism evidence="2 3">
    <name type="scientific">Alysiella crassa</name>
    <dbReference type="NCBI Taxonomy" id="153491"/>
    <lineage>
        <taxon>Bacteria</taxon>
        <taxon>Pseudomonadati</taxon>
        <taxon>Pseudomonadota</taxon>
        <taxon>Betaproteobacteria</taxon>
        <taxon>Neisseriales</taxon>
        <taxon>Neisseriaceae</taxon>
        <taxon>Alysiella</taxon>
    </lineage>
</organism>
<dbReference type="Gene3D" id="3.40.1410.10">
    <property type="entry name" value="Chorismate lyase-like"/>
    <property type="match status" value="1"/>
</dbReference>
<dbReference type="EMBL" id="UFSO01000003">
    <property type="protein sequence ID" value="SSY80482.1"/>
    <property type="molecule type" value="Genomic_DNA"/>
</dbReference>
<dbReference type="Proteomes" id="UP000254209">
    <property type="component" value="Unassembled WGS sequence"/>
</dbReference>
<dbReference type="Pfam" id="PF04345">
    <property type="entry name" value="Chor_lyase"/>
    <property type="match status" value="1"/>
</dbReference>
<keyword evidence="1" id="KW-0670">Pyruvate</keyword>
<name>A0A376BU12_9NEIS</name>
<evidence type="ECO:0000313" key="3">
    <source>
        <dbReference type="Proteomes" id="UP000254209"/>
    </source>
</evidence>
<gene>
    <name evidence="2" type="ORF">NCTC10283_02041</name>
</gene>
<dbReference type="SUPFAM" id="SSF64288">
    <property type="entry name" value="Chorismate lyase-like"/>
    <property type="match status" value="1"/>
</dbReference>
<dbReference type="AlphaFoldDB" id="A0A376BU12"/>
<proteinExistence type="predicted"/>
<sequence>MIWQIHFPLLNNDLFELASSQSLTAALSDLGDFAVQLDYLGVENAPDWFHDFRLPENVFTRRVTLHLDNTAVVHAQSVCTVDSRWRDVLDCGTSPLGAILFSGSLNIARSPIEFTTPPDYVLARRSWFEWGGERLYLVECFLPQIANFSKKSSRASSKSV</sequence>
<keyword evidence="3" id="KW-1185">Reference proteome</keyword>
<keyword evidence="2" id="KW-0456">Lyase</keyword>
<evidence type="ECO:0000313" key="2">
    <source>
        <dbReference type="EMBL" id="SSY80482.1"/>
    </source>
</evidence>
<reference evidence="2 3" key="1">
    <citation type="submission" date="2018-06" db="EMBL/GenBank/DDBJ databases">
        <authorList>
            <consortium name="Pathogen Informatics"/>
            <person name="Doyle S."/>
        </authorList>
    </citation>
    <scope>NUCLEOTIDE SEQUENCE [LARGE SCALE GENOMIC DNA]</scope>
    <source>
        <strain evidence="2 3">NCTC10283</strain>
    </source>
</reference>
<accession>A0A376BU12</accession>
<dbReference type="GO" id="GO:0006744">
    <property type="term" value="P:ubiquinone biosynthetic process"/>
    <property type="evidence" value="ECO:0007669"/>
    <property type="project" value="InterPro"/>
</dbReference>
<evidence type="ECO:0000256" key="1">
    <source>
        <dbReference type="ARBA" id="ARBA00023317"/>
    </source>
</evidence>
<dbReference type="OrthoDB" id="8606430at2"/>
<dbReference type="RefSeq" id="WP_147293714.1">
    <property type="nucleotide sequence ID" value="NZ_CP091519.2"/>
</dbReference>
<dbReference type="STRING" id="1120980.GCA_000745955_00616"/>
<protein>
    <submittedName>
        <fullName evidence="2">4-hydroxybenzoate synthetase (Chorismate lyase)</fullName>
    </submittedName>
</protein>